<dbReference type="Proteomes" id="UP000823775">
    <property type="component" value="Unassembled WGS sequence"/>
</dbReference>
<gene>
    <name evidence="1" type="ORF">HAX54_017978</name>
</gene>
<evidence type="ECO:0000313" key="2">
    <source>
        <dbReference type="Proteomes" id="UP000823775"/>
    </source>
</evidence>
<keyword evidence="2" id="KW-1185">Reference proteome</keyword>
<reference evidence="1 2" key="1">
    <citation type="journal article" date="2021" name="BMC Genomics">
        <title>Datura genome reveals duplications of psychoactive alkaloid biosynthetic genes and high mutation rate following tissue culture.</title>
        <authorList>
            <person name="Rajewski A."/>
            <person name="Carter-House D."/>
            <person name="Stajich J."/>
            <person name="Litt A."/>
        </authorList>
    </citation>
    <scope>NUCLEOTIDE SEQUENCE [LARGE SCALE GENOMIC DNA]</scope>
    <source>
        <strain evidence="1">AR-01</strain>
    </source>
</reference>
<organism evidence="1 2">
    <name type="scientific">Datura stramonium</name>
    <name type="common">Jimsonweed</name>
    <name type="synonym">Common thornapple</name>
    <dbReference type="NCBI Taxonomy" id="4076"/>
    <lineage>
        <taxon>Eukaryota</taxon>
        <taxon>Viridiplantae</taxon>
        <taxon>Streptophyta</taxon>
        <taxon>Embryophyta</taxon>
        <taxon>Tracheophyta</taxon>
        <taxon>Spermatophyta</taxon>
        <taxon>Magnoliopsida</taxon>
        <taxon>eudicotyledons</taxon>
        <taxon>Gunneridae</taxon>
        <taxon>Pentapetalae</taxon>
        <taxon>asterids</taxon>
        <taxon>lamiids</taxon>
        <taxon>Solanales</taxon>
        <taxon>Solanaceae</taxon>
        <taxon>Solanoideae</taxon>
        <taxon>Datureae</taxon>
        <taxon>Datura</taxon>
    </lineage>
</organism>
<evidence type="ECO:0000313" key="1">
    <source>
        <dbReference type="EMBL" id="MCE5166358.1"/>
    </source>
</evidence>
<comment type="caution">
    <text evidence="1">The sequence shown here is derived from an EMBL/GenBank/DDBJ whole genome shotgun (WGS) entry which is preliminary data.</text>
</comment>
<proteinExistence type="predicted"/>
<name>A0ABS8Y6T2_DATST</name>
<dbReference type="EMBL" id="JACEIK010022059">
    <property type="protein sequence ID" value="MCE5166358.1"/>
    <property type="molecule type" value="Genomic_DNA"/>
</dbReference>
<protein>
    <submittedName>
        <fullName evidence="1">Uncharacterized protein</fullName>
    </submittedName>
</protein>
<accession>A0ABS8Y6T2</accession>
<sequence>MLRQLQGMEPKMVTQGNCPTVCARCRPACVPARACVNRLARLDLAPNAFPSHQILGYSLPSRPAASAYRYATTVPLPTCRLQALTPALDPTMALATSYCATADTALLMPTADARLVPMSCNGTLICHAAHFATSLSNSTTLLHMFDSTRT</sequence>